<accession>A0A6S6QYE8</accession>
<dbReference type="EMBL" id="AP023367">
    <property type="protein sequence ID" value="BCJ92907.1"/>
    <property type="molecule type" value="Genomic_DNA"/>
</dbReference>
<sequence>MSLDISNYEFCELVKLQFINYWLDNRKRQVEVVVEKINKAEYGNKKAEAELPCVEHVVYRSVEEQSDLSRRT</sequence>
<organism evidence="1 2">
    <name type="scientific">Anaerocolumna cellulosilytica</name>
    <dbReference type="NCBI Taxonomy" id="433286"/>
    <lineage>
        <taxon>Bacteria</taxon>
        <taxon>Bacillati</taxon>
        <taxon>Bacillota</taxon>
        <taxon>Clostridia</taxon>
        <taxon>Lachnospirales</taxon>
        <taxon>Lachnospiraceae</taxon>
        <taxon>Anaerocolumna</taxon>
    </lineage>
</organism>
<reference evidence="1 2" key="1">
    <citation type="journal article" date="2016" name="Int. J. Syst. Evol. Microbiol.">
        <title>Descriptions of Anaerotaenia torta gen. nov., sp. nov. and Anaerocolumna cellulosilytica gen. nov., sp. nov. isolated from a methanogenic reactor of cattle waste.</title>
        <authorList>
            <person name="Uek A."/>
            <person name="Ohtaki Y."/>
            <person name="Kaku N."/>
            <person name="Ueki K."/>
        </authorList>
    </citation>
    <scope>NUCLEOTIDE SEQUENCE [LARGE SCALE GENOMIC DNA]</scope>
    <source>
        <strain evidence="1 2">SN021</strain>
    </source>
</reference>
<keyword evidence="2" id="KW-1185">Reference proteome</keyword>
<dbReference type="AlphaFoldDB" id="A0A6S6QYE8"/>
<dbReference type="KEGG" id="acel:acsn021_04760"/>
<gene>
    <name evidence="1" type="ORF">acsn021_04760</name>
</gene>
<name>A0A6S6QYE8_9FIRM</name>
<proteinExistence type="predicted"/>
<evidence type="ECO:0000313" key="1">
    <source>
        <dbReference type="EMBL" id="BCJ92907.1"/>
    </source>
</evidence>
<dbReference type="Proteomes" id="UP000515561">
    <property type="component" value="Chromosome"/>
</dbReference>
<evidence type="ECO:0000313" key="2">
    <source>
        <dbReference type="Proteomes" id="UP000515561"/>
    </source>
</evidence>
<protein>
    <submittedName>
        <fullName evidence="1">Uncharacterized protein</fullName>
    </submittedName>
</protein>